<dbReference type="AlphaFoldDB" id="A0A2T2Y8S9"/>
<comment type="caution">
    <text evidence="2">The sequence shown here is derived from an EMBL/GenBank/DDBJ whole genome shotgun (WGS) entry which is preliminary data.</text>
</comment>
<accession>A0A2T2Y8S9</accession>
<sequence length="369" mass="41570">MTFQDYRERIAITAVAESLGYKVNLQKGKAVLEFKHSDGDTVLIDPVKKLYFNRDCTNDRGDLIEFVKNRLSRFNVSYQNVFSGINKVLQSYVNEPHLLKVEYSIPEPKKFDSSRYQIANPSVFKLHYLIQERGLDPETIKRFSPFIHLVKDTEKTKGRPYENIGFPLTKPVSNEVVGYDLRNYGFKGVAPGSDRKSGMWIADFVGAPQRTRNVFLGENPIDLMSFYQLNKHRLDVDNAAFVSFGGGIAKSQLQGALQHWAGVKIHTAFDNDYQGKMYDIAVAMQVSGKDVPLPQKKEDSLLFLVNGKSFEIQVAKISLAAFERASGIRSGVTVHKAASENNGIAFKDFNDIIHPKNATQVSKISTIKY</sequence>
<dbReference type="OrthoDB" id="1032058at2"/>
<organism evidence="2 3">
    <name type="scientific">Adhaeribacter arboris</name>
    <dbReference type="NCBI Taxonomy" id="2072846"/>
    <lineage>
        <taxon>Bacteria</taxon>
        <taxon>Pseudomonadati</taxon>
        <taxon>Bacteroidota</taxon>
        <taxon>Cytophagia</taxon>
        <taxon>Cytophagales</taxon>
        <taxon>Hymenobacteraceae</taxon>
        <taxon>Adhaeribacter</taxon>
    </lineage>
</organism>
<evidence type="ECO:0000259" key="1">
    <source>
        <dbReference type="Pfam" id="PF13154"/>
    </source>
</evidence>
<dbReference type="Proteomes" id="UP000240357">
    <property type="component" value="Unassembled WGS sequence"/>
</dbReference>
<feature type="domain" description="DUF3991" evidence="1">
    <location>
        <begin position="127"/>
        <end position="197"/>
    </location>
</feature>
<proteinExistence type="predicted"/>
<evidence type="ECO:0000313" key="3">
    <source>
        <dbReference type="Proteomes" id="UP000240357"/>
    </source>
</evidence>
<dbReference type="Pfam" id="PF13154">
    <property type="entry name" value="DUF3991"/>
    <property type="match status" value="1"/>
</dbReference>
<dbReference type="RefSeq" id="WP_106933736.1">
    <property type="nucleotide sequence ID" value="NZ_PYFT01000002.1"/>
</dbReference>
<dbReference type="InterPro" id="IPR025054">
    <property type="entry name" value="DUF3991"/>
</dbReference>
<name>A0A2T2Y8S9_9BACT</name>
<dbReference type="EMBL" id="PYFT01000002">
    <property type="protein sequence ID" value="PSR51915.1"/>
    <property type="molecule type" value="Genomic_DNA"/>
</dbReference>
<evidence type="ECO:0000313" key="2">
    <source>
        <dbReference type="EMBL" id="PSR51915.1"/>
    </source>
</evidence>
<dbReference type="Pfam" id="PF13155">
    <property type="entry name" value="Toprim_2"/>
    <property type="match status" value="1"/>
</dbReference>
<keyword evidence="3" id="KW-1185">Reference proteome</keyword>
<protein>
    <recommendedName>
        <fullName evidence="1">DUF3991 domain-containing protein</fullName>
    </recommendedName>
</protein>
<reference evidence="2 3" key="1">
    <citation type="submission" date="2018-03" db="EMBL/GenBank/DDBJ databases">
        <title>Adhaeribacter sp. HMF7605 Genome sequencing and assembly.</title>
        <authorList>
            <person name="Kang H."/>
            <person name="Kang J."/>
            <person name="Cha I."/>
            <person name="Kim H."/>
            <person name="Joh K."/>
        </authorList>
    </citation>
    <scope>NUCLEOTIDE SEQUENCE [LARGE SCALE GENOMIC DNA]</scope>
    <source>
        <strain evidence="2 3">HMF7605</strain>
    </source>
</reference>
<gene>
    <name evidence="2" type="ORF">AHMF7605_28825</name>
</gene>